<dbReference type="Proteomes" id="UP000325218">
    <property type="component" value="Unassembled WGS sequence"/>
</dbReference>
<protein>
    <submittedName>
        <fullName evidence="1">Uncharacterized protein</fullName>
    </submittedName>
</protein>
<evidence type="ECO:0000313" key="1">
    <source>
        <dbReference type="EMBL" id="TYA13371.1"/>
    </source>
</evidence>
<dbReference type="AlphaFoldDB" id="A0A5D0CTS5"/>
<accession>A0A5D0CTS5</accession>
<keyword evidence="2" id="KW-1185">Reference proteome</keyword>
<proteinExistence type="predicted"/>
<sequence length="68" mass="7743">MHCDSFILHILRRLDMDYTSRKDAAPTAKRWPKDAIAAGCRPTEPRRTALSHAYQKYSAPITAANTKR</sequence>
<comment type="caution">
    <text evidence="1">The sequence shown here is derived from an EMBL/GenBank/DDBJ whole genome shotgun (WGS) entry which is preliminary data.</text>
</comment>
<gene>
    <name evidence="1" type="ORF">FRY98_11955</name>
</gene>
<evidence type="ECO:0000313" key="2">
    <source>
        <dbReference type="Proteomes" id="UP000325218"/>
    </source>
</evidence>
<organism evidence="1 2">
    <name type="scientific">Paenibacillus faecis</name>
    <dbReference type="NCBI Taxonomy" id="862114"/>
    <lineage>
        <taxon>Bacteria</taxon>
        <taxon>Bacillati</taxon>
        <taxon>Bacillota</taxon>
        <taxon>Bacilli</taxon>
        <taxon>Bacillales</taxon>
        <taxon>Paenibacillaceae</taxon>
        <taxon>Paenibacillus</taxon>
    </lineage>
</organism>
<dbReference type="EMBL" id="VSDO01000002">
    <property type="protein sequence ID" value="TYA13371.1"/>
    <property type="molecule type" value="Genomic_DNA"/>
</dbReference>
<name>A0A5D0CTS5_9BACL</name>
<reference evidence="1 2" key="1">
    <citation type="submission" date="2019-08" db="EMBL/GenBank/DDBJ databases">
        <title>Genome sequencing of Paenibacillus faecis DSM 23593(T).</title>
        <authorList>
            <person name="Kook J.-K."/>
            <person name="Park S.-N."/>
            <person name="Lim Y.K."/>
        </authorList>
    </citation>
    <scope>NUCLEOTIDE SEQUENCE [LARGE SCALE GENOMIC DNA]</scope>
    <source>
        <strain evidence="1 2">DSM 23593</strain>
    </source>
</reference>